<dbReference type="AlphaFoldDB" id="A0AAV3EP11"/>
<accession>A0AAV3EP11</accession>
<dbReference type="PROSITE" id="PS50943">
    <property type="entry name" value="HTH_CROC1"/>
    <property type="match status" value="1"/>
</dbReference>
<feature type="transmembrane region" description="Helical" evidence="1">
    <location>
        <begin position="130"/>
        <end position="148"/>
    </location>
</feature>
<organism evidence="3 4">
    <name type="scientific">Aliivibrio fischeri SR5</name>
    <dbReference type="NCBI Taxonomy" id="1088719"/>
    <lineage>
        <taxon>Bacteria</taxon>
        <taxon>Pseudomonadati</taxon>
        <taxon>Pseudomonadota</taxon>
        <taxon>Gammaproteobacteria</taxon>
        <taxon>Vibrionales</taxon>
        <taxon>Vibrionaceae</taxon>
        <taxon>Aliivibrio</taxon>
    </lineage>
</organism>
<comment type="caution">
    <text evidence="3">The sequence shown here is derived from an EMBL/GenBank/DDBJ whole genome shotgun (WGS) entry which is preliminary data.</text>
</comment>
<feature type="domain" description="HTH cro/C1-type" evidence="2">
    <location>
        <begin position="42"/>
        <end position="72"/>
    </location>
</feature>
<dbReference type="EMBL" id="AHIH01000013">
    <property type="protein sequence ID" value="EHN68422.1"/>
    <property type="molecule type" value="Genomic_DNA"/>
</dbReference>
<evidence type="ECO:0000313" key="4">
    <source>
        <dbReference type="Proteomes" id="UP000004521"/>
    </source>
</evidence>
<dbReference type="InterPro" id="IPR001387">
    <property type="entry name" value="Cro/C1-type_HTH"/>
</dbReference>
<dbReference type="Proteomes" id="UP000004521">
    <property type="component" value="Chromosome II"/>
</dbReference>
<keyword evidence="1" id="KW-0812">Transmembrane</keyword>
<evidence type="ECO:0000259" key="2">
    <source>
        <dbReference type="PROSITE" id="PS50943"/>
    </source>
</evidence>
<name>A0AAV3EP11_ALIFS</name>
<reference evidence="3 4" key="1">
    <citation type="journal article" date="2012" name="J. Bacteriol.">
        <title>Draft Genome Sequence of Vibrio fischeri SR5, a Strain Isolated from the Light Organ of the Mediterranean Squid Sepiola robusta.</title>
        <authorList>
            <person name="Gyllborg M.C."/>
            <person name="Sahl J.W."/>
            <person name="Cronin D.C.III."/>
            <person name="Rasko D.A."/>
            <person name="Mandel M.J."/>
        </authorList>
    </citation>
    <scope>NUCLEOTIDE SEQUENCE [LARGE SCALE GENOMIC DNA]</scope>
    <source>
        <strain evidence="3 4">SR5</strain>
    </source>
</reference>
<dbReference type="RefSeq" id="WP_005423745.1">
    <property type="nucleotide sequence ID" value="NZ_CM001401.1"/>
</dbReference>
<evidence type="ECO:0000313" key="3">
    <source>
        <dbReference type="EMBL" id="EHN68422.1"/>
    </source>
</evidence>
<evidence type="ECO:0000256" key="1">
    <source>
        <dbReference type="SAM" id="Phobius"/>
    </source>
</evidence>
<gene>
    <name evidence="3" type="ORF">VFSR5_A1007</name>
</gene>
<protein>
    <recommendedName>
        <fullName evidence="2">HTH cro/C1-type domain-containing protein</fullName>
    </recommendedName>
</protein>
<proteinExistence type="predicted"/>
<keyword evidence="1" id="KW-1133">Transmembrane helix</keyword>
<sequence length="153" mass="18074">MDYKFNEELKSWSIEKNISRNILISKLQLFSYEEFEGLDSITLSRWFTGKTTPSLYKQFLIAICMEIDIVEFILKIDTSKFKSSSKDLKVVSNFIRILDYGLHSLSYKPGINKFSSKIEFDDRVTHIDKFGFFIVILVLYLIILRIYILKIEM</sequence>
<keyword evidence="1" id="KW-0472">Membrane</keyword>